<reference evidence="1" key="1">
    <citation type="submission" date="2014-05" db="EMBL/GenBank/DDBJ databases">
        <authorList>
            <person name="Chronopoulou M."/>
        </authorList>
    </citation>
    <scope>NUCLEOTIDE SEQUENCE</scope>
    <source>
        <tissue evidence="1">Whole organism</tissue>
    </source>
</reference>
<accession>A0A0K2U996</accession>
<proteinExistence type="predicted"/>
<sequence>MNEGEEIDPIMNEGEEIDPIMYGREEIDPIMFEGNVEDLDTENLEPCSKNQVVTCPKGTICIQSEEVPMCI</sequence>
<dbReference type="EMBL" id="HACA01016915">
    <property type="protein sequence ID" value="CDW34276.1"/>
    <property type="molecule type" value="Transcribed_RNA"/>
</dbReference>
<name>A0A0K2U996_LEPSM</name>
<evidence type="ECO:0000313" key="1">
    <source>
        <dbReference type="EMBL" id="CDW34276.1"/>
    </source>
</evidence>
<dbReference type="AlphaFoldDB" id="A0A0K2U996"/>
<protein>
    <submittedName>
        <fullName evidence="1">Uncharacterized protein</fullName>
    </submittedName>
</protein>
<organism evidence="1">
    <name type="scientific">Lepeophtheirus salmonis</name>
    <name type="common">Salmon louse</name>
    <name type="synonym">Caligus salmonis</name>
    <dbReference type="NCBI Taxonomy" id="72036"/>
    <lineage>
        <taxon>Eukaryota</taxon>
        <taxon>Metazoa</taxon>
        <taxon>Ecdysozoa</taxon>
        <taxon>Arthropoda</taxon>
        <taxon>Crustacea</taxon>
        <taxon>Multicrustacea</taxon>
        <taxon>Hexanauplia</taxon>
        <taxon>Copepoda</taxon>
        <taxon>Siphonostomatoida</taxon>
        <taxon>Caligidae</taxon>
        <taxon>Lepeophtheirus</taxon>
    </lineage>
</organism>